<feature type="region of interest" description="Disordered" evidence="1">
    <location>
        <begin position="1"/>
        <end position="25"/>
    </location>
</feature>
<sequence length="1139" mass="123545">MSTSAMSAREVPNHTTRSNGVPVVNGRPNGRVTFLDLPLETQKQIIRHVPRKELFLLQRLNSHFFSLATAGIYRKLNLNITNSGDEENGLPKSHAADAFQTILASEYDYGQHIKIFRIGIAEDNVDVGTSGSLRQDPLLMTRLLWDSKSDSSKFLNTALLLVARKAPILETFQWDCPIELSGAVYQALHKVTSLRHLRVRLDVSPSPKMVIRHGLPPNSHPPLPHHHAPGGPTPAQHIPPSTGPSVGSSSTYPSQASSKANNIKRKKSGGVGGYNYWANSRAFSGFKTLNSLALMGMSNLDCLGEIAECIKASSGTLNSLTLSLSTDLARKARKPTPVNPELDDPSDTELEEDDMMDPMPPPASTTQPATNEADIRKEKLAQEGILAKIFDLQNVSAEGRKLEKSLSLAGGQCLEEEDRQAATLKLKALLKSCIEDPSMFNDASLARIEQFRVVRDVADMYISKSNALKKSLKEQTKPSVPVVKKKDPVSKPLAPVPTGFEQSTSSSKALPVPTDWDLGPLSSTTSPLFDTGSSSSFLNGVMNGTPNFPAVSGGSFSAGLSGAPASVLQQAQHLQVQQQVQQMNAQLQAQQQMNAQLQAQHPQTQGYMSPYLSGALSNNPPSGSTLLPVPYANSHSSSPGSHDAASSSSLYQSQPAAFFNDPLLSYDYKESMTFPSAKNGISSATKKTKSKGPMKKASPATVAPIVDSEDESDTPPKTPPSTEQPFFAAEAATEAGEDSMDVDMIHPDEDTADLGEDQETIAEADEVESATPRKKAKIGKLEEGASSNAASNESLSSASVDVVHEPEAKVLEAISPDEAMQAYIRATHGLHLEALSLEWVPLKASIVARALDLSILKRVTLLEVGSQDAFWTLLVRLQASSTTEIAFRSIHTDNVSLPFVKFLATFQGLEELFMHERGGKQEADAGAAPVVNIAVIRKMALQKHVSTLRRLMIRNERNDTWDVDTKTLHFLAYKGAGLIELACSLNMKTYHTLMQLLAAFKNLYALHLIHLRSTDRNPSLQSECLSFAIDSLAHCPKMRMKYIALINQVIALESKPPEFIQTLRIIMDKNRNKDKKGKGKATTDAISTLLEAFDDSGSEDGSDVLADIMAGETKIKFTTNFSAAKDVKIFSKEIRGGKL</sequence>
<gene>
    <name evidence="3" type="ORF">N7G274_004828</name>
</gene>
<feature type="region of interest" description="Disordered" evidence="1">
    <location>
        <begin position="208"/>
        <end position="265"/>
    </location>
</feature>
<evidence type="ECO:0000256" key="1">
    <source>
        <dbReference type="SAM" id="MobiDB-lite"/>
    </source>
</evidence>
<dbReference type="EMBL" id="JBEFKJ010000014">
    <property type="protein sequence ID" value="KAL2042339.1"/>
    <property type="molecule type" value="Genomic_DNA"/>
</dbReference>
<dbReference type="InterPro" id="IPR001810">
    <property type="entry name" value="F-box_dom"/>
</dbReference>
<feature type="compositionally biased region" description="Low complexity" evidence="1">
    <location>
        <begin position="631"/>
        <end position="648"/>
    </location>
</feature>
<proteinExistence type="predicted"/>
<accession>A0ABR4AA45</accession>
<reference evidence="3 4" key="1">
    <citation type="submission" date="2024-09" db="EMBL/GenBank/DDBJ databases">
        <title>Rethinking Asexuality: The Enigmatic Case of Functional Sexual Genes in Lepraria (Stereocaulaceae).</title>
        <authorList>
            <person name="Doellman M."/>
            <person name="Sun Y."/>
            <person name="Barcenas-Pena A."/>
            <person name="Lumbsch H.T."/>
            <person name="Grewe F."/>
        </authorList>
    </citation>
    <scope>NUCLEOTIDE SEQUENCE [LARGE SCALE GENOMIC DNA]</scope>
    <source>
        <strain evidence="3 4">Mercado 3170</strain>
    </source>
</reference>
<feature type="region of interest" description="Disordered" evidence="1">
    <location>
        <begin position="674"/>
        <end position="725"/>
    </location>
</feature>
<feature type="compositionally biased region" description="Polar residues" evidence="1">
    <location>
        <begin position="674"/>
        <end position="685"/>
    </location>
</feature>
<feature type="compositionally biased region" description="Low complexity" evidence="1">
    <location>
        <begin position="229"/>
        <end position="254"/>
    </location>
</feature>
<keyword evidence="4" id="KW-1185">Reference proteome</keyword>
<feature type="region of interest" description="Disordered" evidence="1">
    <location>
        <begin position="329"/>
        <end position="372"/>
    </location>
</feature>
<feature type="domain" description="F-box" evidence="2">
    <location>
        <begin position="31"/>
        <end position="76"/>
    </location>
</feature>
<feature type="region of interest" description="Disordered" evidence="1">
    <location>
        <begin position="762"/>
        <end position="799"/>
    </location>
</feature>
<feature type="compositionally biased region" description="Low complexity" evidence="1">
    <location>
        <begin position="784"/>
        <end position="799"/>
    </location>
</feature>
<protein>
    <recommendedName>
        <fullName evidence="2">F-box domain-containing protein</fullName>
    </recommendedName>
</protein>
<dbReference type="Proteomes" id="UP001590950">
    <property type="component" value="Unassembled WGS sequence"/>
</dbReference>
<organism evidence="3 4">
    <name type="scientific">Stereocaulon virgatum</name>
    <dbReference type="NCBI Taxonomy" id="373712"/>
    <lineage>
        <taxon>Eukaryota</taxon>
        <taxon>Fungi</taxon>
        <taxon>Dikarya</taxon>
        <taxon>Ascomycota</taxon>
        <taxon>Pezizomycotina</taxon>
        <taxon>Lecanoromycetes</taxon>
        <taxon>OSLEUM clade</taxon>
        <taxon>Lecanoromycetidae</taxon>
        <taxon>Lecanorales</taxon>
        <taxon>Lecanorineae</taxon>
        <taxon>Stereocaulaceae</taxon>
        <taxon>Stereocaulon</taxon>
    </lineage>
</organism>
<feature type="compositionally biased region" description="Acidic residues" evidence="1">
    <location>
        <begin position="341"/>
        <end position="356"/>
    </location>
</feature>
<evidence type="ECO:0000313" key="3">
    <source>
        <dbReference type="EMBL" id="KAL2042339.1"/>
    </source>
</evidence>
<name>A0ABR4AA45_9LECA</name>
<feature type="region of interest" description="Disordered" evidence="1">
    <location>
        <begin position="473"/>
        <end position="517"/>
    </location>
</feature>
<feature type="region of interest" description="Disordered" evidence="1">
    <location>
        <begin position="594"/>
        <end position="648"/>
    </location>
</feature>
<evidence type="ECO:0000259" key="2">
    <source>
        <dbReference type="PROSITE" id="PS50181"/>
    </source>
</evidence>
<evidence type="ECO:0000313" key="4">
    <source>
        <dbReference type="Proteomes" id="UP001590950"/>
    </source>
</evidence>
<feature type="compositionally biased region" description="Polar residues" evidence="1">
    <location>
        <begin position="615"/>
        <end position="625"/>
    </location>
</feature>
<dbReference type="PROSITE" id="PS50181">
    <property type="entry name" value="FBOX"/>
    <property type="match status" value="1"/>
</dbReference>
<comment type="caution">
    <text evidence="3">The sequence shown here is derived from an EMBL/GenBank/DDBJ whole genome shotgun (WGS) entry which is preliminary data.</text>
</comment>